<keyword evidence="1 2" id="KW-0238">DNA-binding</keyword>
<feature type="domain" description="HTH tetR-type" evidence="3">
    <location>
        <begin position="9"/>
        <end position="69"/>
    </location>
</feature>
<gene>
    <name evidence="4" type="ORF">GCM10011379_43970</name>
</gene>
<evidence type="ECO:0000259" key="3">
    <source>
        <dbReference type="PROSITE" id="PS50977"/>
    </source>
</evidence>
<dbReference type="InterPro" id="IPR050109">
    <property type="entry name" value="HTH-type_TetR-like_transc_reg"/>
</dbReference>
<dbReference type="PROSITE" id="PS50977">
    <property type="entry name" value="HTH_TETR_2"/>
    <property type="match status" value="1"/>
</dbReference>
<reference evidence="4" key="1">
    <citation type="journal article" date="2014" name="Int. J. Syst. Evol. Microbiol.">
        <title>Complete genome sequence of Corynebacterium casei LMG S-19264T (=DSM 44701T), isolated from a smear-ripened cheese.</title>
        <authorList>
            <consortium name="US DOE Joint Genome Institute (JGI-PGF)"/>
            <person name="Walter F."/>
            <person name="Albersmeier A."/>
            <person name="Kalinowski J."/>
            <person name="Ruckert C."/>
        </authorList>
    </citation>
    <scope>NUCLEOTIDE SEQUENCE</scope>
    <source>
        <strain evidence="4">CGMCC 1.15290</strain>
    </source>
</reference>
<evidence type="ECO:0000256" key="2">
    <source>
        <dbReference type="PROSITE-ProRule" id="PRU00335"/>
    </source>
</evidence>
<dbReference type="EMBL" id="BMIB01000004">
    <property type="protein sequence ID" value="GGH77510.1"/>
    <property type="molecule type" value="Genomic_DNA"/>
</dbReference>
<evidence type="ECO:0000313" key="5">
    <source>
        <dbReference type="Proteomes" id="UP000627292"/>
    </source>
</evidence>
<keyword evidence="5" id="KW-1185">Reference proteome</keyword>
<name>A0A917J1X4_9BACT</name>
<dbReference type="GO" id="GO:0003700">
    <property type="term" value="F:DNA-binding transcription factor activity"/>
    <property type="evidence" value="ECO:0007669"/>
    <property type="project" value="TreeGrafter"/>
</dbReference>
<dbReference type="InterPro" id="IPR036271">
    <property type="entry name" value="Tet_transcr_reg_TetR-rel_C_sf"/>
</dbReference>
<protein>
    <recommendedName>
        <fullName evidence="3">HTH tetR-type domain-containing protein</fullName>
    </recommendedName>
</protein>
<reference evidence="4" key="2">
    <citation type="submission" date="2020-09" db="EMBL/GenBank/DDBJ databases">
        <authorList>
            <person name="Sun Q."/>
            <person name="Zhou Y."/>
        </authorList>
    </citation>
    <scope>NUCLEOTIDE SEQUENCE</scope>
    <source>
        <strain evidence="4">CGMCC 1.15290</strain>
    </source>
</reference>
<dbReference type="GO" id="GO:0000976">
    <property type="term" value="F:transcription cis-regulatory region binding"/>
    <property type="evidence" value="ECO:0007669"/>
    <property type="project" value="TreeGrafter"/>
</dbReference>
<dbReference type="SUPFAM" id="SSF46689">
    <property type="entry name" value="Homeodomain-like"/>
    <property type="match status" value="1"/>
</dbReference>
<dbReference type="Gene3D" id="1.10.357.10">
    <property type="entry name" value="Tetracycline Repressor, domain 2"/>
    <property type="match status" value="1"/>
</dbReference>
<sequence>MREDIRVWSKKQLKVLAAAEQLFIAHGLERVSVKQIAEAAETGITQIFYYFINKEQLLQAVLQWRLTQIQERLETAVLQPALTLQQQLELITEEYIEQGLRNPLVLTQLFYTNNLAPDAANAVTQDVLAEKSPVLVREVIVRAQQEGKVKQGVNAMQVAALITGTVTCMVLNKEEFRIGCGLQHLDEPAFRQQLQQVVTTQLHNVLQSIMIYE</sequence>
<proteinExistence type="predicted"/>
<dbReference type="InterPro" id="IPR009057">
    <property type="entry name" value="Homeodomain-like_sf"/>
</dbReference>
<dbReference type="AlphaFoldDB" id="A0A917J1X4"/>
<evidence type="ECO:0000313" key="4">
    <source>
        <dbReference type="EMBL" id="GGH77510.1"/>
    </source>
</evidence>
<dbReference type="InterPro" id="IPR001647">
    <property type="entry name" value="HTH_TetR"/>
</dbReference>
<evidence type="ECO:0000256" key="1">
    <source>
        <dbReference type="ARBA" id="ARBA00023125"/>
    </source>
</evidence>
<dbReference type="Pfam" id="PF00440">
    <property type="entry name" value="TetR_N"/>
    <property type="match status" value="1"/>
</dbReference>
<organism evidence="4 5">
    <name type="scientific">Filimonas zeae</name>
    <dbReference type="NCBI Taxonomy" id="1737353"/>
    <lineage>
        <taxon>Bacteria</taxon>
        <taxon>Pseudomonadati</taxon>
        <taxon>Bacteroidota</taxon>
        <taxon>Chitinophagia</taxon>
        <taxon>Chitinophagales</taxon>
        <taxon>Chitinophagaceae</taxon>
        <taxon>Filimonas</taxon>
    </lineage>
</organism>
<dbReference type="RefSeq" id="WP_188956404.1">
    <property type="nucleotide sequence ID" value="NZ_BMIB01000004.1"/>
</dbReference>
<comment type="caution">
    <text evidence="4">The sequence shown here is derived from an EMBL/GenBank/DDBJ whole genome shotgun (WGS) entry which is preliminary data.</text>
</comment>
<dbReference type="PRINTS" id="PR00455">
    <property type="entry name" value="HTHTETR"/>
</dbReference>
<dbReference type="Proteomes" id="UP000627292">
    <property type="component" value="Unassembled WGS sequence"/>
</dbReference>
<accession>A0A917J1X4</accession>
<feature type="DNA-binding region" description="H-T-H motif" evidence="2">
    <location>
        <begin position="32"/>
        <end position="51"/>
    </location>
</feature>
<dbReference type="PANTHER" id="PTHR30055">
    <property type="entry name" value="HTH-TYPE TRANSCRIPTIONAL REGULATOR RUTR"/>
    <property type="match status" value="1"/>
</dbReference>
<dbReference type="PANTHER" id="PTHR30055:SF226">
    <property type="entry name" value="HTH-TYPE TRANSCRIPTIONAL REGULATOR PKSA"/>
    <property type="match status" value="1"/>
</dbReference>
<dbReference type="SUPFAM" id="SSF48498">
    <property type="entry name" value="Tetracyclin repressor-like, C-terminal domain"/>
    <property type="match status" value="1"/>
</dbReference>